<comment type="caution">
    <text evidence="2">The sequence shown here is derived from an EMBL/GenBank/DDBJ whole genome shotgun (WGS) entry which is preliminary data.</text>
</comment>
<feature type="transmembrane region" description="Helical" evidence="1">
    <location>
        <begin position="9"/>
        <end position="28"/>
    </location>
</feature>
<feature type="transmembrane region" description="Helical" evidence="1">
    <location>
        <begin position="71"/>
        <end position="92"/>
    </location>
</feature>
<organism evidence="2 3">
    <name type="scientific">Dolosigranulum pigrum</name>
    <dbReference type="NCBI Taxonomy" id="29394"/>
    <lineage>
        <taxon>Bacteria</taxon>
        <taxon>Bacillati</taxon>
        <taxon>Bacillota</taxon>
        <taxon>Bacilli</taxon>
        <taxon>Lactobacillales</taxon>
        <taxon>Carnobacteriaceae</taxon>
        <taxon>Dolosigranulum</taxon>
    </lineage>
</organism>
<gene>
    <name evidence="2" type="ORF">BWX42_03030</name>
</gene>
<protein>
    <submittedName>
        <fullName evidence="2">Uncharacterized protein</fullName>
    </submittedName>
</protein>
<dbReference type="AlphaFoldDB" id="A0A1S8KMF3"/>
<keyword evidence="1" id="KW-0472">Membrane</keyword>
<sequence length="96" mass="11096">MSEKKHNKFNLSLGFIIGIVFFGFYWVIMRHRFNAHLLEFPTIVATIYFIGATISFPFANTIVHERLKMTTTTLAPVIYCISPIILLLKLIFADEE</sequence>
<reference evidence="2 3" key="1">
    <citation type="submission" date="2017-01" db="EMBL/GenBank/DDBJ databases">
        <title>Complete Genome Sequence of Dolosigranulum pigrum isolated from a Patient with interstitial lung disease.</title>
        <authorList>
            <person name="Mukhopadhyay R."/>
            <person name="Joaquin J."/>
            <person name="Hogue R."/>
            <person name="Fitzgerald S."/>
            <person name="Jospin G."/>
            <person name="Eisen J.A."/>
            <person name="Chaturvedi V."/>
        </authorList>
    </citation>
    <scope>NUCLEOTIDE SEQUENCE [LARGE SCALE GENOMIC DNA]</scope>
    <source>
        <strain evidence="2 3">15S00348</strain>
    </source>
</reference>
<evidence type="ECO:0000256" key="1">
    <source>
        <dbReference type="SAM" id="Phobius"/>
    </source>
</evidence>
<proteinExistence type="predicted"/>
<evidence type="ECO:0000313" key="3">
    <source>
        <dbReference type="Proteomes" id="UP000190409"/>
    </source>
</evidence>
<name>A0A1S8KMF3_9LACT</name>
<dbReference type="EMBL" id="MUYF01000003">
    <property type="protein sequence ID" value="OOL80872.1"/>
    <property type="molecule type" value="Genomic_DNA"/>
</dbReference>
<evidence type="ECO:0000313" key="2">
    <source>
        <dbReference type="EMBL" id="OOL80872.1"/>
    </source>
</evidence>
<keyword evidence="1" id="KW-1133">Transmembrane helix</keyword>
<keyword evidence="1" id="KW-0812">Transmembrane</keyword>
<accession>A0A1S8KMF3</accession>
<feature type="transmembrane region" description="Helical" evidence="1">
    <location>
        <begin position="40"/>
        <end position="59"/>
    </location>
</feature>
<dbReference type="Proteomes" id="UP000190409">
    <property type="component" value="Unassembled WGS sequence"/>
</dbReference>